<dbReference type="GO" id="GO:0005736">
    <property type="term" value="C:RNA polymerase I complex"/>
    <property type="evidence" value="ECO:0007669"/>
    <property type="project" value="TreeGrafter"/>
</dbReference>
<feature type="compositionally biased region" description="Basic and acidic residues" evidence="7">
    <location>
        <begin position="387"/>
        <end position="411"/>
    </location>
</feature>
<keyword evidence="2 6" id="KW-0240">DNA-directed RNA polymerase</keyword>
<dbReference type="InterPro" id="IPR007080">
    <property type="entry name" value="RNA_pol_Rpb1_1"/>
</dbReference>
<keyword evidence="5 6" id="KW-0804">Transcription</keyword>
<feature type="compositionally biased region" description="Low complexity" evidence="7">
    <location>
        <begin position="2285"/>
        <end position="2295"/>
    </location>
</feature>
<dbReference type="GO" id="GO:0003899">
    <property type="term" value="F:DNA-directed RNA polymerase activity"/>
    <property type="evidence" value="ECO:0007669"/>
    <property type="project" value="UniProtKB-EC"/>
</dbReference>
<feature type="compositionally biased region" description="Acidic residues" evidence="7">
    <location>
        <begin position="2198"/>
        <end position="2212"/>
    </location>
</feature>
<feature type="compositionally biased region" description="Basic residues" evidence="7">
    <location>
        <begin position="2309"/>
        <end position="2320"/>
    </location>
</feature>
<dbReference type="InterPro" id="IPR042102">
    <property type="entry name" value="RNA_pol_Rpb1_3_sf"/>
</dbReference>
<gene>
    <name evidence="9" type="ORF">POVWA1_032640</name>
    <name evidence="10" type="ORF">POVWA2_032270</name>
</gene>
<evidence type="ECO:0000313" key="9">
    <source>
        <dbReference type="EMBL" id="SBT36500.1"/>
    </source>
</evidence>
<dbReference type="Gene3D" id="4.10.860.120">
    <property type="entry name" value="RNA polymerase II, clamp domain"/>
    <property type="match status" value="1"/>
</dbReference>
<name>A0A1A8YXQ4_PLAOA</name>
<dbReference type="InterPro" id="IPR000722">
    <property type="entry name" value="RNA_pol_asu"/>
</dbReference>
<dbReference type="InterPro" id="IPR007066">
    <property type="entry name" value="RNA_pol_Rpb1_3"/>
</dbReference>
<dbReference type="InterPro" id="IPR007081">
    <property type="entry name" value="RNA_pol_Rpb1_5"/>
</dbReference>
<evidence type="ECO:0000256" key="5">
    <source>
        <dbReference type="ARBA" id="ARBA00023163"/>
    </source>
</evidence>
<dbReference type="Proteomes" id="UP000078550">
    <property type="component" value="Unassembled WGS sequence"/>
</dbReference>
<feature type="compositionally biased region" description="Basic residues" evidence="7">
    <location>
        <begin position="2264"/>
        <end position="2273"/>
    </location>
</feature>
<feature type="compositionally biased region" description="Basic and acidic residues" evidence="7">
    <location>
        <begin position="235"/>
        <end position="253"/>
    </location>
</feature>
<dbReference type="Pfam" id="PF00623">
    <property type="entry name" value="RNA_pol_Rpb1_2"/>
    <property type="match status" value="1"/>
</dbReference>
<reference evidence="11 12" key="1">
    <citation type="submission" date="2016-05" db="EMBL/GenBank/DDBJ databases">
        <authorList>
            <person name="Naeem Raeece"/>
        </authorList>
    </citation>
    <scope>NUCLEOTIDE SEQUENCE [LARGE SCALE GENOMIC DNA]</scope>
</reference>
<evidence type="ECO:0000313" key="12">
    <source>
        <dbReference type="Proteomes" id="UP000078555"/>
    </source>
</evidence>
<comment type="function">
    <text evidence="6">DNA-dependent RNA polymerase catalyzes the transcription of DNA into RNA using the four ribonucleoside triphosphates as substrates.</text>
</comment>
<dbReference type="PANTHER" id="PTHR19376">
    <property type="entry name" value="DNA-DIRECTED RNA POLYMERASE"/>
    <property type="match status" value="1"/>
</dbReference>
<dbReference type="SUPFAM" id="SSF64484">
    <property type="entry name" value="beta and beta-prime subunits of DNA dependent RNA-polymerase"/>
    <property type="match status" value="1"/>
</dbReference>
<accession>A0A1A8YXQ4</accession>
<dbReference type="Pfam" id="PF04983">
    <property type="entry name" value="RNA_pol_Rpb1_3"/>
    <property type="match status" value="1"/>
</dbReference>
<evidence type="ECO:0000256" key="1">
    <source>
        <dbReference type="ARBA" id="ARBA00006460"/>
    </source>
</evidence>
<feature type="region of interest" description="Disordered" evidence="7">
    <location>
        <begin position="353"/>
        <end position="460"/>
    </location>
</feature>
<dbReference type="Gene3D" id="2.40.40.20">
    <property type="match status" value="1"/>
</dbReference>
<feature type="region of interest" description="Disordered" evidence="7">
    <location>
        <begin position="2110"/>
        <end position="2387"/>
    </location>
</feature>
<feature type="compositionally biased region" description="Low complexity" evidence="7">
    <location>
        <begin position="2343"/>
        <end position="2358"/>
    </location>
</feature>
<dbReference type="InterPro" id="IPR038120">
    <property type="entry name" value="Rpb1_funnel_sf"/>
</dbReference>
<evidence type="ECO:0000313" key="11">
    <source>
        <dbReference type="Proteomes" id="UP000078550"/>
    </source>
</evidence>
<protein>
    <recommendedName>
        <fullName evidence="6">DNA-directed RNA polymerase subunit</fullName>
        <ecNumber evidence="6">2.7.7.6</ecNumber>
    </recommendedName>
</protein>
<evidence type="ECO:0000256" key="2">
    <source>
        <dbReference type="ARBA" id="ARBA00022478"/>
    </source>
</evidence>
<organism evidence="9 12">
    <name type="scientific">Plasmodium ovale wallikeri</name>
    <dbReference type="NCBI Taxonomy" id="864142"/>
    <lineage>
        <taxon>Eukaryota</taxon>
        <taxon>Sar</taxon>
        <taxon>Alveolata</taxon>
        <taxon>Apicomplexa</taxon>
        <taxon>Aconoidasida</taxon>
        <taxon>Haemosporida</taxon>
        <taxon>Plasmodiidae</taxon>
        <taxon>Plasmodium</taxon>
        <taxon>Plasmodium (Plasmodium)</taxon>
    </lineage>
</organism>
<evidence type="ECO:0000256" key="3">
    <source>
        <dbReference type="ARBA" id="ARBA00022679"/>
    </source>
</evidence>
<dbReference type="InterPro" id="IPR044893">
    <property type="entry name" value="RNA_pol_Rpb1_clamp_domain"/>
</dbReference>
<feature type="compositionally biased region" description="Gly residues" evidence="7">
    <location>
        <begin position="2216"/>
        <end position="2229"/>
    </location>
</feature>
<feature type="region of interest" description="Disordered" evidence="7">
    <location>
        <begin position="205"/>
        <end position="253"/>
    </location>
</feature>
<dbReference type="Gene3D" id="6.20.50.80">
    <property type="match status" value="1"/>
</dbReference>
<dbReference type="EC" id="2.7.7.6" evidence="6"/>
<evidence type="ECO:0000256" key="6">
    <source>
        <dbReference type="RuleBase" id="RU004279"/>
    </source>
</evidence>
<dbReference type="InterPro" id="IPR006592">
    <property type="entry name" value="RNA_pol_N"/>
</dbReference>
<dbReference type="Gene3D" id="3.30.1490.180">
    <property type="entry name" value="RNA polymerase ii"/>
    <property type="match status" value="1"/>
</dbReference>
<dbReference type="GO" id="GO:0003677">
    <property type="term" value="F:DNA binding"/>
    <property type="evidence" value="ECO:0007669"/>
    <property type="project" value="InterPro"/>
</dbReference>
<sequence>MYDINSVKCSEVRSAQVGVLNSSELRSISMGKFENEVFEYTKATKSGSSAIINYDPRFGTVDSTQICSVCFEKHVNCLGHIGHIEFVLPLFNPIFYKDLLELLSMICYHCYSFLCSEDVIFILKHIFQLKALNEIESTNKLICGKRCDYEYIADEIEKLYKKICKESDITMDEIAESIYEDYEGLRIGEDAAKNDDTKYTLENMIKEVDPTKADRDRNRNRNRNRKRDRGESDDENRVKDESATNGDCTEKNENAKNGMREICDEENRKARVTEESERIDRIKERIKKYKFDTSKLAFQGNYNYEEYVILSKTLRMIIKKKSKCSSCGFRKNVKVKKSAKRDTMDFTGFHTNNNFFKKYMPKKGKKEEEDILGESDHEEGRQAGTKECVDSGKSGNRESGNRKSGNRESGNRKSGNRKSGNRESGNSESENRESGNRESGNRESGNHESGNHESGNRNGDTFEREATAFKDKVKEQCTVRLFSFQVIDILKKVYKKENKEILDLLYPFTKRDGYKAFFLYDMGISANRFRSVAAGVHKKTKFINIICKLNEFVHLCINSKKEIDFDYLVENKRHILNLYNDMFNQFSLKSRNKINYSVIGFDVELKREDFLKNYSLVYENKSAYINILFCNLQIRVNTFFDSSISNSTYDKNTRNSGLRDILDKKEGILRKNIMGKRVNYCARTVISPDTFIETNQIGIPMEFALKLTVDEYVTINNLDYIKKIIENGPYIYPGALSYRDSKGRVFKLSSEYENRMKVIKDIENNLLSKNDKTIVVHRHARDGDIVIMNRQPTLHKFSIMAHFIKIFKKEKVFRLNYVNCSSYNADFDGDEMNLHLLQTPLARAEATHLMNSDFLFTSFKDGSPLRGLAQDFILGGLHLTSLETFLCRDEYCNLLQCSLNCLLSQKNSFYFGVPNAGAAGETAGETSGEAAGGGNSATANAMGSKNLKISNYSYLDPYASVLNRATFRIVTEEPAVLFPKRLWTGKQLITSILKTVIDVVAVETFGKGDKKNYYMANYKGINYVSRAKTDADLWSFDPDKEYEVIIKNSELLQGVLDKLHFGASSNSFVHLCHELFGPKTAAVMLDCFGRLFISFLQLRGTSLSLYDFILKKKARDEKREIKKRISFTGFYLQNLFIHSISKSLNADINHMNSYREKKRKNYQGDSTFAVKKLHELYRQKSSIIQNGKREMSVNWEKEDHSRSQSLCTEQQSGKNDEAYILTLLYNEIENARSENCMGKKLADEEFTGMLLPPLECILSEEKLCFLEKHVKEAGAAEEAEEAEEAGKDNNAFASSAMQRLYNALKEPTVLHDTGWRGKKVMRVIQRVVDFLKKARCSKRLKVYILFEIFQNKNVTKYFPSLVSFLNDFSHEVSNEEVVKNVASNVYLEGAATRGASTRGAAAEGASAIMGGKGGYVKGQERGSLPSSGRVSLRPDNWRLSNSSNHGINSDSETAKEVEMFSSIEDERAIKNSLVDSFPSFILNEEIKNLSYIMGKYQYYENYIKKKNKKKNNNFEYYDMKDIYYKTEYIINNYFTLDVNNFNVLIDSLFQPYLCKISSNSNNLINMKNILNKFLYNGFSNMIFTGAKGSKVNYAMICGMLDQQYLDGKRVPRMKSGKTLPCFHKYDYGARSCGLITDCFLEGLRPQEYFFHCMSGREGLIDTAVKTAKSGYIQRCLIKCMESVILHYDGTVRNEDNTIIQFLYGEDGIDPSKTAYLNSSTDLIRNYNLSFSKYLQGNIRDRIRSNEGLFRTDGEMRNGRGSSTTTEGEMPQICTYNPYTYIGSVSDTFRKKLSNIVFNQLYFPHADDLPQNFDTLSMSLLKSKYFNSLCSPGESIGILVAQSFGEPATQMTLNTFHLAGTENVTMGIPRLKEIFLTSKLTSKPMIYVPIKMEEDVFNEIQNDMCDSAERVKTYINGIADKILSSYRSIFLSEAIYGVGVDRKLILRNTSENNIVHCIDLSRVEEYNLENYQSNHVHSNIDTDVQVAKIMNLLKNVNLTFDMKKEWNHEITIQFENLNHFCKINSHINIPMIIYKTVHVILSSVLTKVQECLVFHNAKCVEEFNHEYYDELYDFISTKLEEDFNFSLEKMDYKNDEDEINAKLKFMTKENYDDDIGRGDNNNQFTNLRKKYKRGEGDTFDDPDVHTRHGDAGGGAESNEDDFNDHMGERAEEMGKRSPRENDSDSDNNHTEGGSRSDEEKEYDESGEEGDNYDDGSVGSGRSGRSGGSGGSSESDGESRIDSRIDNRIDSRIGSCSGSSSGRSSRAGRRGRRGGHPLSRTLSKGDSSSSETSVTHHVLVEDESDDSLNAGHHKMKSVKREKRNNVVEGNKKGFKKKLKEEGIESTIVSSSSSSPLSGRSTPMEEVDEVEEVEEVEEVDEDRNTDGETPLEDHIAKSFSQFSYDYSNNIHLNEPDESGDEEGQHDKCMNAEGKNVEGSHQKKNNEHVYRKGIVDKIKSSLLCCVKRINFSPITWTMTFEIAWDIDFFPFSLDFLDLIKTEIMKEVLFRVTNLNNPKILKGVDITHSGSEYELQIEGKNIYKLYNIKDKYIDKTKLYCNDAYTIVKTYGIEAGRVCITKELKKVFSAYGIQIDFRHLSFISDFMTHTGELKSFSRHSLGLFRNVFHKMSFECATNFLVQGCVQNSVDYLMTPSSSLFFGKHVKVGTNLSDVITCLRGNK</sequence>
<dbReference type="InterPro" id="IPR045867">
    <property type="entry name" value="DNA-dir_RpoC_beta_prime"/>
</dbReference>
<dbReference type="SMART" id="SM00663">
    <property type="entry name" value="RPOLA_N"/>
    <property type="match status" value="1"/>
</dbReference>
<feature type="compositionally biased region" description="Basic and acidic residues" evidence="7">
    <location>
        <begin position="205"/>
        <end position="219"/>
    </location>
</feature>
<dbReference type="Pfam" id="PF04997">
    <property type="entry name" value="RNA_pol_Rpb1_1"/>
    <property type="match status" value="1"/>
</dbReference>
<dbReference type="Proteomes" id="UP000078555">
    <property type="component" value="Unassembled WGS sequence"/>
</dbReference>
<evidence type="ECO:0000256" key="4">
    <source>
        <dbReference type="ARBA" id="ARBA00022695"/>
    </source>
</evidence>
<feature type="domain" description="RNA polymerase N-terminal" evidence="8">
    <location>
        <begin position="576"/>
        <end position="880"/>
    </location>
</feature>
<evidence type="ECO:0000313" key="10">
    <source>
        <dbReference type="EMBL" id="SBT36873.1"/>
    </source>
</evidence>
<dbReference type="Gene3D" id="1.10.132.30">
    <property type="match status" value="1"/>
</dbReference>
<dbReference type="Pfam" id="PF05000">
    <property type="entry name" value="RNA_pol_Rpb1_4"/>
    <property type="match status" value="1"/>
</dbReference>
<dbReference type="InterPro" id="IPR007083">
    <property type="entry name" value="RNA_pol_Rpb1_4"/>
</dbReference>
<dbReference type="FunFam" id="2.40.40.20:FF:000019">
    <property type="entry name" value="DNA-directed RNA polymerase II subunit RPB1"/>
    <property type="match status" value="1"/>
</dbReference>
<keyword evidence="4 6" id="KW-0548">Nucleotidyltransferase</keyword>
<keyword evidence="12" id="KW-1185">Reference proteome</keyword>
<evidence type="ECO:0000256" key="7">
    <source>
        <dbReference type="SAM" id="MobiDB-lite"/>
    </source>
</evidence>
<dbReference type="Gene3D" id="1.10.274.100">
    <property type="entry name" value="RNA polymerase Rpb1, domain 3"/>
    <property type="match status" value="1"/>
</dbReference>
<keyword evidence="3 6" id="KW-0808">Transferase</keyword>
<dbReference type="EMBL" id="FLRD01000097">
    <property type="protein sequence ID" value="SBT36500.1"/>
    <property type="molecule type" value="Genomic_DNA"/>
</dbReference>
<dbReference type="PANTHER" id="PTHR19376:SF11">
    <property type="entry name" value="DNA-DIRECTED RNA POLYMERASE I SUBUNIT RPA1"/>
    <property type="match status" value="1"/>
</dbReference>
<dbReference type="Gene3D" id="6.10.250.2940">
    <property type="match status" value="1"/>
</dbReference>
<comment type="similarity">
    <text evidence="1 6">Belongs to the RNA polymerase beta' chain family.</text>
</comment>
<comment type="catalytic activity">
    <reaction evidence="6">
        <text>RNA(n) + a ribonucleoside 5'-triphosphate = RNA(n+1) + diphosphate</text>
        <dbReference type="Rhea" id="RHEA:21248"/>
        <dbReference type="Rhea" id="RHEA-COMP:14527"/>
        <dbReference type="Rhea" id="RHEA-COMP:17342"/>
        <dbReference type="ChEBI" id="CHEBI:33019"/>
        <dbReference type="ChEBI" id="CHEBI:61557"/>
        <dbReference type="ChEBI" id="CHEBI:140395"/>
        <dbReference type="EC" id="2.7.7.6"/>
    </reaction>
</comment>
<dbReference type="EMBL" id="FLRE01000127">
    <property type="protein sequence ID" value="SBT36873.1"/>
    <property type="molecule type" value="Genomic_DNA"/>
</dbReference>
<dbReference type="Pfam" id="PF04998">
    <property type="entry name" value="RNA_pol_Rpb1_5"/>
    <property type="match status" value="1"/>
</dbReference>
<feature type="compositionally biased region" description="Low complexity" evidence="7">
    <location>
        <begin position="2250"/>
        <end position="2263"/>
    </location>
</feature>
<dbReference type="GO" id="GO:0006351">
    <property type="term" value="P:DNA-templated transcription"/>
    <property type="evidence" value="ECO:0007669"/>
    <property type="project" value="InterPro"/>
</dbReference>
<feature type="compositionally biased region" description="Acidic residues" evidence="7">
    <location>
        <begin position="2362"/>
        <end position="2378"/>
    </location>
</feature>
<reference evidence="9" key="2">
    <citation type="submission" date="2016-05" db="EMBL/GenBank/DDBJ databases">
        <authorList>
            <person name="Lavstsen T."/>
            <person name="Jespersen J.S."/>
        </authorList>
    </citation>
    <scope>NUCLEOTIDE SEQUENCE [LARGE SCALE GENOMIC DNA]</scope>
</reference>
<evidence type="ECO:0000259" key="8">
    <source>
        <dbReference type="SMART" id="SM00663"/>
    </source>
</evidence>
<feature type="compositionally biased region" description="Basic and acidic residues" evidence="7">
    <location>
        <begin position="429"/>
        <end position="460"/>
    </location>
</feature>
<feature type="compositionally biased region" description="Basic and acidic residues" evidence="7">
    <location>
        <begin position="2162"/>
        <end position="2197"/>
    </location>
</feature>
<proteinExistence type="inferred from homology"/>
<feature type="compositionally biased region" description="Basic and acidic residues" evidence="7">
    <location>
        <begin position="2235"/>
        <end position="2249"/>
    </location>
</feature>